<feature type="transmembrane region" description="Helical" evidence="5">
    <location>
        <begin position="196"/>
        <end position="220"/>
    </location>
</feature>
<dbReference type="AlphaFoldDB" id="A0A2I6S9N1"/>
<evidence type="ECO:0000313" key="7">
    <source>
        <dbReference type="EMBL" id="AUN95947.1"/>
    </source>
</evidence>
<dbReference type="InterPro" id="IPR020846">
    <property type="entry name" value="MFS_dom"/>
</dbReference>
<name>A0A2I6S9N1_9RHOO</name>
<dbReference type="InterPro" id="IPR011701">
    <property type="entry name" value="MFS"/>
</dbReference>
<evidence type="ECO:0000256" key="3">
    <source>
        <dbReference type="ARBA" id="ARBA00023136"/>
    </source>
</evidence>
<keyword evidence="1 5" id="KW-0812">Transmembrane</keyword>
<reference evidence="7 8" key="1">
    <citation type="submission" date="2018-01" db="EMBL/GenBank/DDBJ databases">
        <authorList>
            <person name="Fu G.-Y."/>
        </authorList>
    </citation>
    <scope>NUCLEOTIDE SEQUENCE [LARGE SCALE GENOMIC DNA]</scope>
    <source>
        <strain evidence="7 8">SY39</strain>
    </source>
</reference>
<dbReference type="RefSeq" id="WP_102247992.1">
    <property type="nucleotide sequence ID" value="NZ_CP025682.1"/>
</dbReference>
<dbReference type="OrthoDB" id="9810614at2"/>
<dbReference type="InterPro" id="IPR036259">
    <property type="entry name" value="MFS_trans_sf"/>
</dbReference>
<dbReference type="KEGG" id="atw:C0099_13990"/>
<feature type="region of interest" description="Disordered" evidence="4">
    <location>
        <begin position="413"/>
        <end position="464"/>
    </location>
</feature>
<dbReference type="Pfam" id="PF07690">
    <property type="entry name" value="MFS_1"/>
    <property type="match status" value="1"/>
</dbReference>
<feature type="transmembrane region" description="Helical" evidence="5">
    <location>
        <begin position="355"/>
        <end position="372"/>
    </location>
</feature>
<feature type="transmembrane region" description="Helical" evidence="5">
    <location>
        <begin position="131"/>
        <end position="152"/>
    </location>
</feature>
<keyword evidence="2 5" id="KW-1133">Transmembrane helix</keyword>
<dbReference type="Gene3D" id="1.20.1250.20">
    <property type="entry name" value="MFS general substrate transporter like domains"/>
    <property type="match status" value="2"/>
</dbReference>
<evidence type="ECO:0000259" key="6">
    <source>
        <dbReference type="PROSITE" id="PS50850"/>
    </source>
</evidence>
<dbReference type="GO" id="GO:0005886">
    <property type="term" value="C:plasma membrane"/>
    <property type="evidence" value="ECO:0007669"/>
    <property type="project" value="TreeGrafter"/>
</dbReference>
<feature type="transmembrane region" description="Helical" evidence="5">
    <location>
        <begin position="232"/>
        <end position="253"/>
    </location>
</feature>
<feature type="transmembrane region" description="Helical" evidence="5">
    <location>
        <begin position="98"/>
        <end position="119"/>
    </location>
</feature>
<sequence>MLPHILPISSLMLGTALLLLGNGLMSTLLTLRGSIEGFGDQILGLMGSAYFVGFLIGTWVVPAMIRRIGHIRAFAFYASSIAVVVLVHALIVHPVIWLLLRLATGIALVGFYTVIESWLNSRAVPERRGQVFAFYMFVNMSALALAQQLLHLAPPQEFTLFAISAVLICLSVLPLCSTRQPQPEIQPLPRLTIGKLWAAAPSSVAASIVSGLSIGTLWSMGPLYAARLGLDASGVAMLMTATIAGGAILQLPLGRYSDRGDRRHVLAFVAFGATAGAVAMAMFGGSNSALLISAFVFGGMSFAIYPIAVAHLIDRLPHEQILSGNSGMLLLHGLGAVFGPTAAGALMAVSGAAGLPVFFALTIAPLAIFVALRARGRVDHIVEEAAQFVPMMRTAPTGMEMAAAVEEHRLESGGHIDHTDPSEDPPAPRADAQPEDNHPTAPEAPLSGSNEAPSPQRSEDSPRR</sequence>
<dbReference type="Proteomes" id="UP000242205">
    <property type="component" value="Chromosome"/>
</dbReference>
<feature type="transmembrane region" description="Helical" evidence="5">
    <location>
        <begin position="289"/>
        <end position="308"/>
    </location>
</feature>
<dbReference type="SUPFAM" id="SSF103473">
    <property type="entry name" value="MFS general substrate transporter"/>
    <property type="match status" value="1"/>
</dbReference>
<evidence type="ECO:0000313" key="8">
    <source>
        <dbReference type="Proteomes" id="UP000242205"/>
    </source>
</evidence>
<dbReference type="InterPro" id="IPR047200">
    <property type="entry name" value="MFS_YcaD-like"/>
</dbReference>
<evidence type="ECO:0000256" key="1">
    <source>
        <dbReference type="ARBA" id="ARBA00022692"/>
    </source>
</evidence>
<feature type="transmembrane region" description="Helical" evidence="5">
    <location>
        <begin position="265"/>
        <end position="283"/>
    </location>
</feature>
<protein>
    <submittedName>
        <fullName evidence="7">MFS transporter</fullName>
    </submittedName>
</protein>
<dbReference type="GO" id="GO:0022857">
    <property type="term" value="F:transmembrane transporter activity"/>
    <property type="evidence" value="ECO:0007669"/>
    <property type="project" value="InterPro"/>
</dbReference>
<evidence type="ECO:0000256" key="4">
    <source>
        <dbReference type="SAM" id="MobiDB-lite"/>
    </source>
</evidence>
<gene>
    <name evidence="7" type="ORF">C0099_13990</name>
</gene>
<proteinExistence type="predicted"/>
<dbReference type="CDD" id="cd17477">
    <property type="entry name" value="MFS_YcaD_like"/>
    <property type="match status" value="1"/>
</dbReference>
<dbReference type="EMBL" id="CP025682">
    <property type="protein sequence ID" value="AUN95947.1"/>
    <property type="molecule type" value="Genomic_DNA"/>
</dbReference>
<feature type="compositionally biased region" description="Polar residues" evidence="4">
    <location>
        <begin position="447"/>
        <end position="456"/>
    </location>
</feature>
<accession>A0A2I6S9N1</accession>
<evidence type="ECO:0000256" key="5">
    <source>
        <dbReference type="SAM" id="Phobius"/>
    </source>
</evidence>
<keyword evidence="8" id="KW-1185">Reference proteome</keyword>
<feature type="transmembrane region" description="Helical" evidence="5">
    <location>
        <begin position="73"/>
        <end position="92"/>
    </location>
</feature>
<feature type="transmembrane region" description="Helical" evidence="5">
    <location>
        <begin position="158"/>
        <end position="176"/>
    </location>
</feature>
<dbReference type="PANTHER" id="PTHR23521:SF3">
    <property type="entry name" value="MFS TRANSPORTER"/>
    <property type="match status" value="1"/>
</dbReference>
<feature type="domain" description="Major facilitator superfamily (MFS) profile" evidence="6">
    <location>
        <begin position="199"/>
        <end position="464"/>
    </location>
</feature>
<feature type="transmembrane region" description="Helical" evidence="5">
    <location>
        <begin position="42"/>
        <end position="61"/>
    </location>
</feature>
<keyword evidence="3 5" id="KW-0472">Membrane</keyword>
<feature type="transmembrane region" description="Helical" evidence="5">
    <location>
        <begin position="329"/>
        <end position="349"/>
    </location>
</feature>
<dbReference type="PROSITE" id="PS50850">
    <property type="entry name" value="MFS"/>
    <property type="match status" value="1"/>
</dbReference>
<dbReference type="PANTHER" id="PTHR23521">
    <property type="entry name" value="TRANSPORTER MFS SUPERFAMILY"/>
    <property type="match status" value="1"/>
</dbReference>
<organism evidence="7 8">
    <name type="scientific">Pseudazoarcus pumilus</name>
    <dbReference type="NCBI Taxonomy" id="2067960"/>
    <lineage>
        <taxon>Bacteria</taxon>
        <taxon>Pseudomonadati</taxon>
        <taxon>Pseudomonadota</taxon>
        <taxon>Betaproteobacteria</taxon>
        <taxon>Rhodocyclales</taxon>
        <taxon>Zoogloeaceae</taxon>
        <taxon>Pseudazoarcus</taxon>
    </lineage>
</organism>
<evidence type="ECO:0000256" key="2">
    <source>
        <dbReference type="ARBA" id="ARBA00022989"/>
    </source>
</evidence>